<keyword evidence="6" id="KW-1185">Reference proteome</keyword>
<evidence type="ECO:0000256" key="2">
    <source>
        <dbReference type="ARBA" id="ARBA00022741"/>
    </source>
</evidence>
<protein>
    <submittedName>
        <fullName evidence="5">ABC transporter ATP-binding protein</fullName>
    </submittedName>
</protein>
<gene>
    <name evidence="5" type="ORF">H8S23_01525</name>
</gene>
<name>A0A923KX78_9FIRM</name>
<evidence type="ECO:0000256" key="3">
    <source>
        <dbReference type="ARBA" id="ARBA00022840"/>
    </source>
</evidence>
<dbReference type="InterPro" id="IPR027417">
    <property type="entry name" value="P-loop_NTPase"/>
</dbReference>
<evidence type="ECO:0000313" key="6">
    <source>
        <dbReference type="Proteomes" id="UP000659630"/>
    </source>
</evidence>
<dbReference type="AlphaFoldDB" id="A0A923KX78"/>
<dbReference type="SMART" id="SM00382">
    <property type="entry name" value="AAA"/>
    <property type="match status" value="1"/>
</dbReference>
<organism evidence="5 6">
    <name type="scientific">Anaerofilum hominis</name>
    <dbReference type="NCBI Taxonomy" id="2763016"/>
    <lineage>
        <taxon>Bacteria</taxon>
        <taxon>Bacillati</taxon>
        <taxon>Bacillota</taxon>
        <taxon>Clostridia</taxon>
        <taxon>Eubacteriales</taxon>
        <taxon>Oscillospiraceae</taxon>
        <taxon>Anaerofilum</taxon>
    </lineage>
</organism>
<accession>A0A923KX78</accession>
<dbReference type="PROSITE" id="PS50893">
    <property type="entry name" value="ABC_TRANSPORTER_2"/>
    <property type="match status" value="1"/>
</dbReference>
<feature type="domain" description="ABC transporter" evidence="4">
    <location>
        <begin position="5"/>
        <end position="231"/>
    </location>
</feature>
<dbReference type="InterPro" id="IPR003439">
    <property type="entry name" value="ABC_transporter-like_ATP-bd"/>
</dbReference>
<dbReference type="EMBL" id="JACONZ010000001">
    <property type="protein sequence ID" value="MBC5580179.1"/>
    <property type="molecule type" value="Genomic_DNA"/>
</dbReference>
<comment type="caution">
    <text evidence="5">The sequence shown here is derived from an EMBL/GenBank/DDBJ whole genome shotgun (WGS) entry which is preliminary data.</text>
</comment>
<keyword evidence="2" id="KW-0547">Nucleotide-binding</keyword>
<keyword evidence="1" id="KW-0813">Transport</keyword>
<keyword evidence="3 5" id="KW-0067">ATP-binding</keyword>
<dbReference type="Gene3D" id="3.40.50.300">
    <property type="entry name" value="P-loop containing nucleotide triphosphate hydrolases"/>
    <property type="match status" value="1"/>
</dbReference>
<dbReference type="Pfam" id="PF00005">
    <property type="entry name" value="ABC_tran"/>
    <property type="match status" value="1"/>
</dbReference>
<reference evidence="5" key="1">
    <citation type="submission" date="2020-08" db="EMBL/GenBank/DDBJ databases">
        <title>Genome public.</title>
        <authorList>
            <person name="Liu C."/>
            <person name="Sun Q."/>
        </authorList>
    </citation>
    <scope>NUCLEOTIDE SEQUENCE</scope>
    <source>
        <strain evidence="5">BX8</strain>
    </source>
</reference>
<sequence length="288" mass="32238">MKNAIEVRHLSKQYPGFALQDVSFAVPCGSIMGFVGENGAGKTTTIKAILGLIRPDSGESELLGRPMTDGEREIKSQIGVVFDETYFHDNLTLRGIDKMLGRIYKKQWDSGAFTSLCGRFDLPQGKEVKAFSRGMKMKLSIAAALAHHPRLLILDEATSGLDPIVRDEILDVFYDFIQDEDHSILFSSHITSDLEKVADYVTFIHKGKIVFSKNKDDLVYSYGVARCTAQQFERIGADEYLRRRRSAMGGEELLVADREEFSRRHPSVVLDSAGIDDIMLFYVKGEQG</sequence>
<proteinExistence type="predicted"/>
<dbReference type="PANTHER" id="PTHR42939:SF3">
    <property type="entry name" value="ABC TRANSPORTER ATP-BINDING COMPONENT"/>
    <property type="match status" value="1"/>
</dbReference>
<evidence type="ECO:0000256" key="1">
    <source>
        <dbReference type="ARBA" id="ARBA00022448"/>
    </source>
</evidence>
<evidence type="ECO:0000259" key="4">
    <source>
        <dbReference type="PROSITE" id="PS50893"/>
    </source>
</evidence>
<dbReference type="InterPro" id="IPR051782">
    <property type="entry name" value="ABC_Transporter_VariousFunc"/>
</dbReference>
<dbReference type="InterPro" id="IPR003593">
    <property type="entry name" value="AAA+_ATPase"/>
</dbReference>
<dbReference type="GO" id="GO:0005524">
    <property type="term" value="F:ATP binding"/>
    <property type="evidence" value="ECO:0007669"/>
    <property type="project" value="UniProtKB-KW"/>
</dbReference>
<dbReference type="PANTHER" id="PTHR42939">
    <property type="entry name" value="ABC TRANSPORTER ATP-BINDING PROTEIN ALBC-RELATED"/>
    <property type="match status" value="1"/>
</dbReference>
<dbReference type="RefSeq" id="WP_186886547.1">
    <property type="nucleotide sequence ID" value="NZ_JACONZ010000001.1"/>
</dbReference>
<dbReference type="CDD" id="cd03230">
    <property type="entry name" value="ABC_DR_subfamily_A"/>
    <property type="match status" value="1"/>
</dbReference>
<dbReference type="SUPFAM" id="SSF52540">
    <property type="entry name" value="P-loop containing nucleoside triphosphate hydrolases"/>
    <property type="match status" value="1"/>
</dbReference>
<dbReference type="GO" id="GO:0016887">
    <property type="term" value="F:ATP hydrolysis activity"/>
    <property type="evidence" value="ECO:0007669"/>
    <property type="project" value="InterPro"/>
</dbReference>
<dbReference type="Proteomes" id="UP000659630">
    <property type="component" value="Unassembled WGS sequence"/>
</dbReference>
<evidence type="ECO:0000313" key="5">
    <source>
        <dbReference type="EMBL" id="MBC5580179.1"/>
    </source>
</evidence>